<accession>A0A5B7IT37</accession>
<feature type="compositionally biased region" description="Basic and acidic residues" evidence="1">
    <location>
        <begin position="45"/>
        <end position="66"/>
    </location>
</feature>
<evidence type="ECO:0000313" key="2">
    <source>
        <dbReference type="EMBL" id="MPC83344.1"/>
    </source>
</evidence>
<protein>
    <submittedName>
        <fullName evidence="2">Uncharacterized protein</fullName>
    </submittedName>
</protein>
<sequence length="84" mass="9096">MRGSWQGGCHDANGTECVAPMCHLPGTWLLLTPGKNRRNNQKGRVCKDQHCPGERRKYGESDEKRLKGLTGGASGTRGGEKVSS</sequence>
<organism evidence="2 3">
    <name type="scientific">Portunus trituberculatus</name>
    <name type="common">Swimming crab</name>
    <name type="synonym">Neptunus trituberculatus</name>
    <dbReference type="NCBI Taxonomy" id="210409"/>
    <lineage>
        <taxon>Eukaryota</taxon>
        <taxon>Metazoa</taxon>
        <taxon>Ecdysozoa</taxon>
        <taxon>Arthropoda</taxon>
        <taxon>Crustacea</taxon>
        <taxon>Multicrustacea</taxon>
        <taxon>Malacostraca</taxon>
        <taxon>Eumalacostraca</taxon>
        <taxon>Eucarida</taxon>
        <taxon>Decapoda</taxon>
        <taxon>Pleocyemata</taxon>
        <taxon>Brachyura</taxon>
        <taxon>Eubrachyura</taxon>
        <taxon>Portunoidea</taxon>
        <taxon>Portunidae</taxon>
        <taxon>Portuninae</taxon>
        <taxon>Portunus</taxon>
    </lineage>
</organism>
<evidence type="ECO:0000256" key="1">
    <source>
        <dbReference type="SAM" id="MobiDB-lite"/>
    </source>
</evidence>
<keyword evidence="3" id="KW-1185">Reference proteome</keyword>
<name>A0A5B7IT37_PORTR</name>
<dbReference type="Proteomes" id="UP000324222">
    <property type="component" value="Unassembled WGS sequence"/>
</dbReference>
<dbReference type="AlphaFoldDB" id="A0A5B7IT37"/>
<reference evidence="2 3" key="1">
    <citation type="submission" date="2019-05" db="EMBL/GenBank/DDBJ databases">
        <title>Another draft genome of Portunus trituberculatus and its Hox gene families provides insights of decapod evolution.</title>
        <authorList>
            <person name="Jeong J.-H."/>
            <person name="Song I."/>
            <person name="Kim S."/>
            <person name="Choi T."/>
            <person name="Kim D."/>
            <person name="Ryu S."/>
            <person name="Kim W."/>
        </authorList>
    </citation>
    <scope>NUCLEOTIDE SEQUENCE [LARGE SCALE GENOMIC DNA]</scope>
    <source>
        <tissue evidence="2">Muscle</tissue>
    </source>
</reference>
<comment type="caution">
    <text evidence="2">The sequence shown here is derived from an EMBL/GenBank/DDBJ whole genome shotgun (WGS) entry which is preliminary data.</text>
</comment>
<gene>
    <name evidence="2" type="ORF">E2C01_078052</name>
</gene>
<feature type="region of interest" description="Disordered" evidence="1">
    <location>
        <begin position="33"/>
        <end position="84"/>
    </location>
</feature>
<proteinExistence type="predicted"/>
<evidence type="ECO:0000313" key="3">
    <source>
        <dbReference type="Proteomes" id="UP000324222"/>
    </source>
</evidence>
<dbReference type="EMBL" id="VSRR010062271">
    <property type="protein sequence ID" value="MPC83344.1"/>
    <property type="molecule type" value="Genomic_DNA"/>
</dbReference>